<dbReference type="EMBL" id="FOHI01000001">
    <property type="protein sequence ID" value="SES66994.1"/>
    <property type="molecule type" value="Genomic_DNA"/>
</dbReference>
<dbReference type="RefSeq" id="WP_074703786.1">
    <property type="nucleotide sequence ID" value="NZ_FOHI01000001.1"/>
</dbReference>
<protein>
    <submittedName>
        <fullName evidence="3">EH_Signature domain-containing protein</fullName>
    </submittedName>
</protein>
<name>A0A1H9YDR9_9PROT</name>
<feature type="compositionally biased region" description="Polar residues" evidence="1">
    <location>
        <begin position="484"/>
        <end position="506"/>
    </location>
</feature>
<dbReference type="InterPro" id="IPR028943">
    <property type="entry name" value="ZorC_EH_Signature_dom"/>
</dbReference>
<evidence type="ECO:0000313" key="3">
    <source>
        <dbReference type="EMBL" id="SES66994.1"/>
    </source>
</evidence>
<dbReference type="Pfam" id="PF15611">
    <property type="entry name" value="EH_Signature"/>
    <property type="match status" value="1"/>
</dbReference>
<reference evidence="3 4" key="1">
    <citation type="submission" date="2016-10" db="EMBL/GenBank/DDBJ databases">
        <authorList>
            <person name="de Groot N.N."/>
        </authorList>
    </citation>
    <scope>NUCLEOTIDE SEQUENCE [LARGE SCALE GENOMIC DNA]</scope>
    <source>
        <strain evidence="3 4">Nl7</strain>
    </source>
</reference>
<proteinExistence type="predicted"/>
<feature type="domain" description="Zorya protein ZorC EH" evidence="2">
    <location>
        <begin position="40"/>
        <end position="460"/>
    </location>
</feature>
<dbReference type="OrthoDB" id="9046380at2"/>
<accession>A0A1H9YDR9</accession>
<organism evidence="3 4">
    <name type="scientific">Nitrosospira multiformis</name>
    <dbReference type="NCBI Taxonomy" id="1231"/>
    <lineage>
        <taxon>Bacteria</taxon>
        <taxon>Pseudomonadati</taxon>
        <taxon>Pseudomonadota</taxon>
        <taxon>Betaproteobacteria</taxon>
        <taxon>Nitrosomonadales</taxon>
        <taxon>Nitrosomonadaceae</taxon>
        <taxon>Nitrosospira</taxon>
    </lineage>
</organism>
<dbReference type="AlphaFoldDB" id="A0A1H9YDR9"/>
<evidence type="ECO:0000256" key="1">
    <source>
        <dbReference type="SAM" id="MobiDB-lite"/>
    </source>
</evidence>
<dbReference type="Proteomes" id="UP000183339">
    <property type="component" value="Unassembled WGS sequence"/>
</dbReference>
<evidence type="ECO:0000259" key="2">
    <source>
        <dbReference type="Pfam" id="PF15611"/>
    </source>
</evidence>
<sequence length="579" mass="66044">MLTLPSIELLTHQLKAAIASIDFSAEGLGMSQLVEKACAESERLFQGYAKAKPSKQDAYAAALAFMRGQQLDIRQLDMIASALSEPIREQGGGRPLGHQRLPSLLKHYEAEAEKGNLWRLTWYGLLSSYFSFEPQRALDAELLGWEQLRSLLHKTWPLVDKHAGGNLVPDWIAVMRREPQLLTNQPTDKYAQDFLQGQTEAVERFVTDLGIPQTSWFWHTLVLSAVGTATRASDNAFSNHIPRLIQLIEERPVFRDEAIEKILIRYHKSAVTPVHERLKDYVIRKDVWRNPKLKAAGIATAWNRVPDPVWQMVLEWVNERSLRDFFDILAARNGADEGRLSFWSKYLKQITWTRLIFSSDTLILARQQQSIRDLIAREEGSYATLTSKRDVDAFMMQIGKYIVIEFSKKPNACYVYSLESLKFDRNARRYSGTTDDLAYGFHGGAEARIIHRNGWQNQARYELEALGIRPDTLATRHAGDNVQHPGSAQTLRGNYSEASLSYGTSRSPRREPPGTPFSMNELERLVARYRDARIKDRRGVSGGRLWVEDPSQHSTLATQLQAYGFRWGNARAAWYYPES</sequence>
<gene>
    <name evidence="3" type="ORF">SAMN05216412_101172</name>
</gene>
<feature type="region of interest" description="Disordered" evidence="1">
    <location>
        <begin position="476"/>
        <end position="518"/>
    </location>
</feature>
<evidence type="ECO:0000313" key="4">
    <source>
        <dbReference type="Proteomes" id="UP000183339"/>
    </source>
</evidence>